<accession>A0A5C4XIC4</accession>
<evidence type="ECO:0000313" key="1">
    <source>
        <dbReference type="EMBL" id="TNM62330.1"/>
    </source>
</evidence>
<dbReference type="InterPro" id="IPR014942">
    <property type="entry name" value="AbiEii"/>
</dbReference>
<reference evidence="1 2" key="1">
    <citation type="submission" date="2019-06" db="EMBL/GenBank/DDBJ databases">
        <title>The draft genome of Rhizobium smilacinae PTYR-5.</title>
        <authorList>
            <person name="Liu L."/>
            <person name="Li L."/>
            <person name="Zhang X."/>
        </authorList>
    </citation>
    <scope>NUCLEOTIDE SEQUENCE [LARGE SCALE GENOMIC DNA]</scope>
    <source>
        <strain evidence="1 2">PTYR-5</strain>
    </source>
</reference>
<dbReference type="Proteomes" id="UP000311605">
    <property type="component" value="Unassembled WGS sequence"/>
</dbReference>
<dbReference type="GO" id="GO:0016740">
    <property type="term" value="F:transferase activity"/>
    <property type="evidence" value="ECO:0007669"/>
    <property type="project" value="UniProtKB-KW"/>
</dbReference>
<dbReference type="OrthoDB" id="7305331at2"/>
<organism evidence="1 2">
    <name type="scientific">Aliirhizobium smilacinae</name>
    <dbReference type="NCBI Taxonomy" id="1395944"/>
    <lineage>
        <taxon>Bacteria</taxon>
        <taxon>Pseudomonadati</taxon>
        <taxon>Pseudomonadota</taxon>
        <taxon>Alphaproteobacteria</taxon>
        <taxon>Hyphomicrobiales</taxon>
        <taxon>Rhizobiaceae</taxon>
        <taxon>Aliirhizobium</taxon>
    </lineage>
</organism>
<gene>
    <name evidence="1" type="ORF">FHP24_19875</name>
</gene>
<dbReference type="Pfam" id="PF08843">
    <property type="entry name" value="AbiEii"/>
    <property type="match status" value="1"/>
</dbReference>
<evidence type="ECO:0000313" key="2">
    <source>
        <dbReference type="Proteomes" id="UP000311605"/>
    </source>
</evidence>
<name>A0A5C4XIC4_9HYPH</name>
<protein>
    <submittedName>
        <fullName evidence="1">Nucleotidyl transferase AbiEii/AbiGii toxin family protein</fullName>
    </submittedName>
</protein>
<comment type="caution">
    <text evidence="1">The sequence shown here is derived from an EMBL/GenBank/DDBJ whole genome shotgun (WGS) entry which is preliminary data.</text>
</comment>
<keyword evidence="2" id="KW-1185">Reference proteome</keyword>
<keyword evidence="1" id="KW-0808">Transferase</keyword>
<dbReference type="AlphaFoldDB" id="A0A5C4XIC4"/>
<sequence>MSQWESLFDQSVSIIDQVNSSFKLLDSWTFGGGTALMRQISHRESFDVDIVIDDPHVLPSRQFNKKTLRRL</sequence>
<proteinExistence type="predicted"/>
<dbReference type="EMBL" id="VDMN01000004">
    <property type="protein sequence ID" value="TNM62330.1"/>
    <property type="molecule type" value="Genomic_DNA"/>
</dbReference>